<dbReference type="InterPro" id="IPR050483">
    <property type="entry name" value="CoA-transferase_III_domain"/>
</dbReference>
<dbReference type="EMBL" id="RJKX01000015">
    <property type="protein sequence ID" value="ROP84299.1"/>
    <property type="molecule type" value="Genomic_DNA"/>
</dbReference>
<dbReference type="InterPro" id="IPR044855">
    <property type="entry name" value="CoA-Trfase_III_dom3_sf"/>
</dbReference>
<comment type="caution">
    <text evidence="2">The sequence shown here is derived from an EMBL/GenBank/DDBJ whole genome shotgun (WGS) entry which is preliminary data.</text>
</comment>
<dbReference type="Pfam" id="PF02515">
    <property type="entry name" value="CoA_transf_3"/>
    <property type="match status" value="1"/>
</dbReference>
<dbReference type="InterPro" id="IPR023606">
    <property type="entry name" value="CoA-Trfase_III_dom_1_sf"/>
</dbReference>
<dbReference type="PANTHER" id="PTHR48207:SF3">
    <property type="entry name" value="SUCCINATE--HYDROXYMETHYLGLUTARATE COA-TRANSFERASE"/>
    <property type="match status" value="1"/>
</dbReference>
<dbReference type="Gene3D" id="3.30.1540.10">
    <property type="entry name" value="formyl-coa transferase, domain 3"/>
    <property type="match status" value="1"/>
</dbReference>
<dbReference type="AlphaFoldDB" id="A0A3N1KZT7"/>
<dbReference type="PANTHER" id="PTHR48207">
    <property type="entry name" value="SUCCINATE--HYDROXYMETHYLGLUTARATE COA-TRANSFERASE"/>
    <property type="match status" value="1"/>
</dbReference>
<evidence type="ECO:0000313" key="2">
    <source>
        <dbReference type="EMBL" id="ROP84299.1"/>
    </source>
</evidence>
<sequence length="402" mass="43166">MSQAPRPLAGLKVIAVEQYGAAPFGTLHLAQLGAEVIKIENPQDGGDVSRTVGPHFIEGVDPTAASGLFQALNLNKRSVTLDLSQAGGRAVLARLAGTADALIHNLRGDVPARLGLTRADLAPFNPRLVVVHLTGYGREPERARWPGYDFLMQAEAGHFALTGDPDGPPARFGLPMIDYAAGLSAALGLVSAVMAARTSGQGCEIDVSLFDTALFHLSYIGQWRLTHGHVQGRERRSAHAALVPCQLYRTGDGWIYLMCNKEKFWGALCRAIGRPEWIEDERFRRFPDRKRHRDLIETMLDDALSARTTAEWMAVFAGQVPAAPVHDIAQALDNPFVTTTGRLQDVATGEGSFRAIAGPVRVDGQRAPLTAAPALGADTDAVLAEIGYGAAEIAEMRRQGIA</sequence>
<dbReference type="Gene3D" id="3.40.50.10540">
    <property type="entry name" value="Crotonobetainyl-coa:carnitine coa-transferase, domain 1"/>
    <property type="match status" value="1"/>
</dbReference>
<dbReference type="Proteomes" id="UP000278222">
    <property type="component" value="Unassembled WGS sequence"/>
</dbReference>
<keyword evidence="3" id="KW-1185">Reference proteome</keyword>
<keyword evidence="1 2" id="KW-0808">Transferase</keyword>
<reference evidence="2 3" key="1">
    <citation type="submission" date="2018-11" db="EMBL/GenBank/DDBJ databases">
        <title>Genomic Encyclopedia of Type Strains, Phase IV (KMG-IV): sequencing the most valuable type-strain genomes for metagenomic binning, comparative biology and taxonomic classification.</title>
        <authorList>
            <person name="Goeker M."/>
        </authorList>
    </citation>
    <scope>NUCLEOTIDE SEQUENCE [LARGE SCALE GENOMIC DNA]</scope>
    <source>
        <strain evidence="2 3">DSM 5900</strain>
    </source>
</reference>
<protein>
    <submittedName>
        <fullName evidence="2">Crotonobetainyl-CoA:carnitine CoA-transferase CaiB-like acyl-CoA transferase</fullName>
    </submittedName>
</protein>
<evidence type="ECO:0000313" key="3">
    <source>
        <dbReference type="Proteomes" id="UP000278222"/>
    </source>
</evidence>
<gene>
    <name evidence="2" type="ORF">EDC65_3649</name>
</gene>
<dbReference type="OrthoDB" id="7488526at2"/>
<dbReference type="InterPro" id="IPR003673">
    <property type="entry name" value="CoA-Trfase_fam_III"/>
</dbReference>
<evidence type="ECO:0000256" key="1">
    <source>
        <dbReference type="ARBA" id="ARBA00022679"/>
    </source>
</evidence>
<dbReference type="GO" id="GO:0008410">
    <property type="term" value="F:CoA-transferase activity"/>
    <property type="evidence" value="ECO:0007669"/>
    <property type="project" value="TreeGrafter"/>
</dbReference>
<proteinExistence type="predicted"/>
<accession>A0A3N1KZT7</accession>
<dbReference type="SUPFAM" id="SSF89796">
    <property type="entry name" value="CoA-transferase family III (CaiB/BaiF)"/>
    <property type="match status" value="1"/>
</dbReference>
<dbReference type="RefSeq" id="WP_123692125.1">
    <property type="nucleotide sequence ID" value="NZ_AP019700.1"/>
</dbReference>
<name>A0A3N1KZT7_9PROT</name>
<organism evidence="2 3">
    <name type="scientific">Stella humosa</name>
    <dbReference type="NCBI Taxonomy" id="94"/>
    <lineage>
        <taxon>Bacteria</taxon>
        <taxon>Pseudomonadati</taxon>
        <taxon>Pseudomonadota</taxon>
        <taxon>Alphaproteobacteria</taxon>
        <taxon>Rhodospirillales</taxon>
        <taxon>Stellaceae</taxon>
        <taxon>Stella</taxon>
    </lineage>
</organism>